<accession>A0ABX5BFT4</accession>
<reference evidence="2 3" key="1">
    <citation type="submission" date="2014-11" db="EMBL/GenBank/DDBJ databases">
        <title>Comparative genomic analysis of Cryptosporidium hominis reveals occurrence of genetic recombination in virulent subtypes.</title>
        <authorList>
            <person name="Guo Y."/>
            <person name="Tang K."/>
            <person name="Frace M."/>
            <person name="Li N."/>
            <person name="Roellig D.M."/>
            <person name="Sammons S."/>
            <person name="Knipe K."/>
            <person name="Rowe L."/>
            <person name="Feng Y."/>
            <person name="Xiao L."/>
        </authorList>
    </citation>
    <scope>NUCLEOTIDE SEQUENCE [LARGE SCALE GENOMIC DNA]</scope>
    <source>
        <strain evidence="2">30976</strain>
    </source>
</reference>
<sequence>MNKHVIIIDYKSKELANIVMECIKPDFILSKNTKDSRREIMVDNTELIVEIESSNVQILRKTVNAIYGALILSTKTIEEFNNI</sequence>
<organism evidence="2 3">
    <name type="scientific">Cryptosporidium hominis</name>
    <dbReference type="NCBI Taxonomy" id="237895"/>
    <lineage>
        <taxon>Eukaryota</taxon>
        <taxon>Sar</taxon>
        <taxon>Alveolata</taxon>
        <taxon>Apicomplexa</taxon>
        <taxon>Conoidasida</taxon>
        <taxon>Coccidia</taxon>
        <taxon>Eucoccidiorida</taxon>
        <taxon>Eimeriorina</taxon>
        <taxon>Cryptosporidiidae</taxon>
        <taxon>Cryptosporidium</taxon>
    </lineage>
</organism>
<dbReference type="EMBL" id="JTAI01000001">
    <property type="protein sequence ID" value="PPS95425.1"/>
    <property type="molecule type" value="Genomic_DNA"/>
</dbReference>
<evidence type="ECO:0000313" key="2">
    <source>
        <dbReference type="EMBL" id="PPS95425.1"/>
    </source>
</evidence>
<keyword evidence="3" id="KW-1185">Reference proteome</keyword>
<dbReference type="InterPro" id="IPR015419">
    <property type="entry name" value="CTAG/Pcc1"/>
</dbReference>
<reference evidence="2 3" key="2">
    <citation type="submission" date="2017-10" db="EMBL/GenBank/DDBJ databases">
        <title>Consistent, comparative and evidence-based genome annotation and re-annotation for the closely-related species, Cryptosporidium parvum, C. hominis and C. tyzzeri.</title>
        <authorList>
            <person name="Baptista R.P."/>
            <person name="Li Y."/>
            <person name="Sateriale A."/>
            <person name="Striepen B."/>
            <person name="Kissinger J.C."/>
        </authorList>
    </citation>
    <scope>NUCLEOTIDE SEQUENCE [LARGE SCALE GENOMIC DNA]</scope>
    <source>
        <strain evidence="2">30976</strain>
    </source>
</reference>
<dbReference type="NCBIfam" id="NF011470">
    <property type="entry name" value="PRK14887.1"/>
    <property type="match status" value="1"/>
</dbReference>
<gene>
    <name evidence="2" type="ORF">GY17_00002857</name>
</gene>
<dbReference type="Gene3D" id="3.30.310.50">
    <property type="entry name" value="Alpha-D-phosphohexomutase, C-terminal domain"/>
    <property type="match status" value="1"/>
</dbReference>
<comment type="similarity">
    <text evidence="1">Belongs to the CTAG/PCC1 family.</text>
</comment>
<name>A0ABX5BFT4_CRYHO</name>
<protein>
    <submittedName>
        <fullName evidence="2">Transcription factor Pcc1</fullName>
    </submittedName>
</protein>
<dbReference type="Pfam" id="PF09341">
    <property type="entry name" value="Pcc1"/>
    <property type="match status" value="1"/>
</dbReference>
<evidence type="ECO:0000256" key="1">
    <source>
        <dbReference type="ARBA" id="ARBA00007073"/>
    </source>
</evidence>
<evidence type="ECO:0000313" key="3">
    <source>
        <dbReference type="Proteomes" id="UP001429100"/>
    </source>
</evidence>
<comment type="caution">
    <text evidence="2">The sequence shown here is derived from an EMBL/GenBank/DDBJ whole genome shotgun (WGS) entry which is preliminary data.</text>
</comment>
<proteinExistence type="inferred from homology"/>
<dbReference type="Proteomes" id="UP001429100">
    <property type="component" value="Unassembled WGS sequence"/>
</dbReference>